<dbReference type="AlphaFoldDB" id="A0A915JH92"/>
<sequence>MKQQKNQKKNKESHNNIINVQVIIASPLVPASSTTPLSSLMPGMMPFDSRTLTNGVPSSKK</sequence>
<name>A0A915JH92_ROMCU</name>
<reference evidence="3" key="1">
    <citation type="submission" date="2022-11" db="UniProtKB">
        <authorList>
            <consortium name="WormBaseParasite"/>
        </authorList>
    </citation>
    <scope>IDENTIFICATION</scope>
</reference>
<evidence type="ECO:0000256" key="1">
    <source>
        <dbReference type="SAM" id="MobiDB-lite"/>
    </source>
</evidence>
<proteinExistence type="predicted"/>
<evidence type="ECO:0000313" key="3">
    <source>
        <dbReference type="WBParaSite" id="nRc.2.0.1.t25487-RA"/>
    </source>
</evidence>
<feature type="compositionally biased region" description="Polar residues" evidence="1">
    <location>
        <begin position="50"/>
        <end position="61"/>
    </location>
</feature>
<dbReference type="Proteomes" id="UP000887565">
    <property type="component" value="Unplaced"/>
</dbReference>
<dbReference type="WBParaSite" id="nRc.2.0.1.t25487-RA">
    <property type="protein sequence ID" value="nRc.2.0.1.t25487-RA"/>
    <property type="gene ID" value="nRc.2.0.1.g25487"/>
</dbReference>
<accession>A0A915JH92</accession>
<feature type="region of interest" description="Disordered" evidence="1">
    <location>
        <begin position="39"/>
        <end position="61"/>
    </location>
</feature>
<protein>
    <submittedName>
        <fullName evidence="3">Uncharacterized protein</fullName>
    </submittedName>
</protein>
<organism evidence="2 3">
    <name type="scientific">Romanomermis culicivorax</name>
    <name type="common">Nematode worm</name>
    <dbReference type="NCBI Taxonomy" id="13658"/>
    <lineage>
        <taxon>Eukaryota</taxon>
        <taxon>Metazoa</taxon>
        <taxon>Ecdysozoa</taxon>
        <taxon>Nematoda</taxon>
        <taxon>Enoplea</taxon>
        <taxon>Dorylaimia</taxon>
        <taxon>Mermithida</taxon>
        <taxon>Mermithoidea</taxon>
        <taxon>Mermithidae</taxon>
        <taxon>Romanomermis</taxon>
    </lineage>
</organism>
<evidence type="ECO:0000313" key="2">
    <source>
        <dbReference type="Proteomes" id="UP000887565"/>
    </source>
</evidence>
<keyword evidence="2" id="KW-1185">Reference proteome</keyword>